<feature type="region of interest" description="Disordered" evidence="1">
    <location>
        <begin position="17"/>
        <end position="62"/>
    </location>
</feature>
<dbReference type="EMBL" id="VOPY01000001">
    <property type="protein sequence ID" value="TXC73550.1"/>
    <property type="molecule type" value="Genomic_DNA"/>
</dbReference>
<dbReference type="OrthoDB" id="7582966at2"/>
<sequence>MKALLMAAVAITLTQPALANEQVSPAQASTQPNPGDAPRDNDDSSRASPDATQQGDNPDRVICRRQEVVGTRLAKKRVCATAAEWERIHADERQATERIQNQRSKSN</sequence>
<accession>A0A5C6UM15</accession>
<protein>
    <recommendedName>
        <fullName evidence="5">Secreted protein</fullName>
    </recommendedName>
</protein>
<proteinExistence type="predicted"/>
<feature type="signal peptide" evidence="2">
    <location>
        <begin position="1"/>
        <end position="19"/>
    </location>
</feature>
<evidence type="ECO:0000313" key="4">
    <source>
        <dbReference type="Proteomes" id="UP000321129"/>
    </source>
</evidence>
<feature type="compositionally biased region" description="Polar residues" evidence="1">
    <location>
        <begin position="17"/>
        <end position="33"/>
    </location>
</feature>
<dbReference type="RefSeq" id="WP_147121387.1">
    <property type="nucleotide sequence ID" value="NZ_VOPY01000001.1"/>
</dbReference>
<reference evidence="3 4" key="1">
    <citation type="submission" date="2019-08" db="EMBL/GenBank/DDBJ databases">
        <title>Sphingorhabdus soil sp. nov., isolated from arctic soil.</title>
        <authorList>
            <person name="Liu Y."/>
        </authorList>
    </citation>
    <scope>NUCLEOTIDE SEQUENCE [LARGE SCALE GENOMIC DNA]</scope>
    <source>
        <strain evidence="3 4">D-2Q-5-6</strain>
    </source>
</reference>
<evidence type="ECO:0000256" key="1">
    <source>
        <dbReference type="SAM" id="MobiDB-lite"/>
    </source>
</evidence>
<name>A0A5C6UM15_9SPHN</name>
<gene>
    <name evidence="3" type="ORF">FSZ31_02035</name>
</gene>
<comment type="caution">
    <text evidence="3">The sequence shown here is derived from an EMBL/GenBank/DDBJ whole genome shotgun (WGS) entry which is preliminary data.</text>
</comment>
<evidence type="ECO:0000313" key="3">
    <source>
        <dbReference type="EMBL" id="TXC73550.1"/>
    </source>
</evidence>
<keyword evidence="2" id="KW-0732">Signal</keyword>
<feature type="compositionally biased region" description="Polar residues" evidence="1">
    <location>
        <begin position="46"/>
        <end position="56"/>
    </location>
</feature>
<evidence type="ECO:0008006" key="5">
    <source>
        <dbReference type="Google" id="ProtNLM"/>
    </source>
</evidence>
<dbReference type="Proteomes" id="UP000321129">
    <property type="component" value="Unassembled WGS sequence"/>
</dbReference>
<dbReference type="AlphaFoldDB" id="A0A5C6UM15"/>
<keyword evidence="4" id="KW-1185">Reference proteome</keyword>
<feature type="chain" id="PRO_5022807888" description="Secreted protein" evidence="2">
    <location>
        <begin position="20"/>
        <end position="107"/>
    </location>
</feature>
<organism evidence="3 4">
    <name type="scientific">Flavisphingopyxis soli</name>
    <dbReference type="NCBI Taxonomy" id="2601267"/>
    <lineage>
        <taxon>Bacteria</taxon>
        <taxon>Pseudomonadati</taxon>
        <taxon>Pseudomonadota</taxon>
        <taxon>Alphaproteobacteria</taxon>
        <taxon>Sphingomonadales</taxon>
        <taxon>Sphingopyxidaceae</taxon>
        <taxon>Flavisphingopyxis</taxon>
    </lineage>
</organism>
<evidence type="ECO:0000256" key="2">
    <source>
        <dbReference type="SAM" id="SignalP"/>
    </source>
</evidence>